<evidence type="ECO:0000313" key="3">
    <source>
        <dbReference type="Proteomes" id="UP000275267"/>
    </source>
</evidence>
<protein>
    <submittedName>
        <fullName evidence="2">Uncharacterized protein</fullName>
    </submittedName>
</protein>
<proteinExistence type="predicted"/>
<comment type="caution">
    <text evidence="2">The sequence shown here is derived from an EMBL/GenBank/DDBJ whole genome shotgun (WGS) entry which is preliminary data.</text>
</comment>
<dbReference type="AlphaFoldDB" id="A0A3L6RBG1"/>
<evidence type="ECO:0000256" key="1">
    <source>
        <dbReference type="SAM" id="MobiDB-lite"/>
    </source>
</evidence>
<accession>A0A3L6RBG1</accession>
<sequence>MRPKEKYSNKVPHWVEVVARIKLFFMGISGLVPQPTTQAITSKLQQIWQHFCKSTEGKFKNALQTMENFNQNMTRGINNANKVSGLLLPYKFWQRATTKNEPRSPETGDFQTPRQETEGIAQVQDGNDHGNTTWGKSELGEETCTPALVCSRVLQ</sequence>
<keyword evidence="3" id="KW-1185">Reference proteome</keyword>
<dbReference type="EMBL" id="PQIB02000009">
    <property type="protein sequence ID" value="RLM99610.1"/>
    <property type="molecule type" value="Genomic_DNA"/>
</dbReference>
<gene>
    <name evidence="2" type="ORF">C2845_PM06G12490</name>
</gene>
<reference evidence="3" key="1">
    <citation type="journal article" date="2019" name="Nat. Commun.">
        <title>The genome of broomcorn millet.</title>
        <authorList>
            <person name="Zou C."/>
            <person name="Miki D."/>
            <person name="Li D."/>
            <person name="Tang Q."/>
            <person name="Xiao L."/>
            <person name="Rajput S."/>
            <person name="Deng P."/>
            <person name="Jia W."/>
            <person name="Huang R."/>
            <person name="Zhang M."/>
            <person name="Sun Y."/>
            <person name="Hu J."/>
            <person name="Fu X."/>
            <person name="Schnable P.S."/>
            <person name="Li F."/>
            <person name="Zhang H."/>
            <person name="Feng B."/>
            <person name="Zhu X."/>
            <person name="Liu R."/>
            <person name="Schnable J.C."/>
            <person name="Zhu J.-K."/>
            <person name="Zhang H."/>
        </authorList>
    </citation>
    <scope>NUCLEOTIDE SEQUENCE [LARGE SCALE GENOMIC DNA]</scope>
</reference>
<dbReference type="Proteomes" id="UP000275267">
    <property type="component" value="Unassembled WGS sequence"/>
</dbReference>
<name>A0A3L6RBG1_PANMI</name>
<feature type="region of interest" description="Disordered" evidence="1">
    <location>
        <begin position="97"/>
        <end position="138"/>
    </location>
</feature>
<organism evidence="2 3">
    <name type="scientific">Panicum miliaceum</name>
    <name type="common">Proso millet</name>
    <name type="synonym">Broomcorn millet</name>
    <dbReference type="NCBI Taxonomy" id="4540"/>
    <lineage>
        <taxon>Eukaryota</taxon>
        <taxon>Viridiplantae</taxon>
        <taxon>Streptophyta</taxon>
        <taxon>Embryophyta</taxon>
        <taxon>Tracheophyta</taxon>
        <taxon>Spermatophyta</taxon>
        <taxon>Magnoliopsida</taxon>
        <taxon>Liliopsida</taxon>
        <taxon>Poales</taxon>
        <taxon>Poaceae</taxon>
        <taxon>PACMAD clade</taxon>
        <taxon>Panicoideae</taxon>
        <taxon>Panicodae</taxon>
        <taxon>Paniceae</taxon>
        <taxon>Panicinae</taxon>
        <taxon>Panicum</taxon>
        <taxon>Panicum sect. Panicum</taxon>
    </lineage>
</organism>
<evidence type="ECO:0000313" key="2">
    <source>
        <dbReference type="EMBL" id="RLM99610.1"/>
    </source>
</evidence>